<dbReference type="PANTHER" id="PTHR24228:SF59">
    <property type="entry name" value="NEUROPEPTIDE RECEPTOR 15"/>
    <property type="match status" value="1"/>
</dbReference>
<evidence type="ECO:0000256" key="1">
    <source>
        <dbReference type="ARBA" id="ARBA00004651"/>
    </source>
</evidence>
<keyword evidence="12" id="KW-1185">Reference proteome</keyword>
<evidence type="ECO:0000256" key="5">
    <source>
        <dbReference type="ARBA" id="ARBA00023040"/>
    </source>
</evidence>
<dbReference type="EMBL" id="JAWDGP010001910">
    <property type="protein sequence ID" value="KAK3787074.1"/>
    <property type="molecule type" value="Genomic_DNA"/>
</dbReference>
<organism evidence="11 12">
    <name type="scientific">Elysia crispata</name>
    <name type="common">lettuce slug</name>
    <dbReference type="NCBI Taxonomy" id="231223"/>
    <lineage>
        <taxon>Eukaryota</taxon>
        <taxon>Metazoa</taxon>
        <taxon>Spiralia</taxon>
        <taxon>Lophotrochozoa</taxon>
        <taxon>Mollusca</taxon>
        <taxon>Gastropoda</taxon>
        <taxon>Heterobranchia</taxon>
        <taxon>Euthyneura</taxon>
        <taxon>Panpulmonata</taxon>
        <taxon>Sacoglossa</taxon>
        <taxon>Placobranchoidea</taxon>
        <taxon>Plakobranchidae</taxon>
        <taxon>Elysia</taxon>
    </lineage>
</organism>
<dbReference type="InterPro" id="IPR017452">
    <property type="entry name" value="GPCR_Rhodpsn_7TM"/>
</dbReference>
<dbReference type="PANTHER" id="PTHR24228">
    <property type="entry name" value="B2 BRADYKININ RECEPTOR/ANGIOTENSIN II RECEPTOR"/>
    <property type="match status" value="1"/>
</dbReference>
<sequence>MSGDTTPPSPLINSSLINMLDANTSYIGNNSNGTDTRAEDKLGLALFALPQIPAWLSSLYLSMLCLSILIGVPGNTLTVVAYARIKVKTSCDWYILIVAWADLVSCLFRSPVYIMEHLGVWLHHSNSDLCKVISWLSQITVCVSIFIFALIAIDRYIKLCHTFRWNISPTRARNISIIMILVNSVLAAPCLYIFENLSRGVCEVKVALQQNVLVKGYYSLIFVLFLMMFTAVVFCYINIAIKVRKAKRVGDAAGGKTTLSAGRSAGADVSTVHSQDHVSKVTASNSFLGRQSASLPIDLSSVNDGGMTSSRREAGNFRHNLVTIRTTQQLAVPTIGFRDLPRRIPTQITSYDQSSLYNPRKCMDGDRRVFIIDSSQSLANGESTTDHSSACASFSRMPMQTLGTSNGGASAAASLMVTELDTSERRQTAPRIQVTEVSRRKAAARTQRNLRITGLLFVVTAVFILSWVPPYIAMVKGFYVGYTFPLSLGEMLLLSYGRSVYIINTFSNPIIYAALSAIYRRHVIDLWKALWTVVSKVRCRW</sequence>
<evidence type="ECO:0000256" key="6">
    <source>
        <dbReference type="ARBA" id="ARBA00023136"/>
    </source>
</evidence>
<feature type="transmembrane region" description="Helical" evidence="9">
    <location>
        <begin position="59"/>
        <end position="81"/>
    </location>
</feature>
<dbReference type="InterPro" id="IPR000276">
    <property type="entry name" value="GPCR_Rhodpsn"/>
</dbReference>
<evidence type="ECO:0000256" key="2">
    <source>
        <dbReference type="ARBA" id="ARBA00022475"/>
    </source>
</evidence>
<keyword evidence="5" id="KW-0297">G-protein coupled receptor</keyword>
<evidence type="ECO:0000256" key="9">
    <source>
        <dbReference type="SAM" id="Phobius"/>
    </source>
</evidence>
<dbReference type="Pfam" id="PF00001">
    <property type="entry name" value="7tm_1"/>
    <property type="match status" value="1"/>
</dbReference>
<feature type="transmembrane region" description="Helical" evidence="9">
    <location>
        <begin position="132"/>
        <end position="153"/>
    </location>
</feature>
<keyword evidence="2" id="KW-1003">Cell membrane</keyword>
<feature type="transmembrane region" description="Helical" evidence="9">
    <location>
        <begin position="93"/>
        <end position="112"/>
    </location>
</feature>
<gene>
    <name evidence="11" type="ORF">RRG08_031549</name>
</gene>
<reference evidence="11" key="1">
    <citation type="journal article" date="2023" name="G3 (Bethesda)">
        <title>A reference genome for the long-term kleptoplast-retaining sea slug Elysia crispata morphotype clarki.</title>
        <authorList>
            <person name="Eastman K.E."/>
            <person name="Pendleton A.L."/>
            <person name="Shaikh M.A."/>
            <person name="Suttiyut T."/>
            <person name="Ogas R."/>
            <person name="Tomko P."/>
            <person name="Gavelis G."/>
            <person name="Widhalm J.R."/>
            <person name="Wisecaver J.H."/>
        </authorList>
    </citation>
    <scope>NUCLEOTIDE SEQUENCE</scope>
    <source>
        <strain evidence="11">ECLA1</strain>
    </source>
</reference>
<evidence type="ECO:0000259" key="10">
    <source>
        <dbReference type="PROSITE" id="PS50262"/>
    </source>
</evidence>
<feature type="transmembrane region" description="Helical" evidence="9">
    <location>
        <begin position="217"/>
        <end position="239"/>
    </location>
</feature>
<proteinExistence type="predicted"/>
<dbReference type="AlphaFoldDB" id="A0AAE1AFX4"/>
<evidence type="ECO:0000313" key="11">
    <source>
        <dbReference type="EMBL" id="KAK3787074.1"/>
    </source>
</evidence>
<name>A0AAE1AFX4_9GAST</name>
<keyword evidence="7" id="KW-0675">Receptor</keyword>
<dbReference type="PROSITE" id="PS50262">
    <property type="entry name" value="G_PROTEIN_RECEP_F1_2"/>
    <property type="match status" value="1"/>
</dbReference>
<protein>
    <recommendedName>
        <fullName evidence="10">G-protein coupled receptors family 1 profile domain-containing protein</fullName>
    </recommendedName>
</protein>
<keyword evidence="8" id="KW-0807">Transducer</keyword>
<evidence type="ECO:0000256" key="8">
    <source>
        <dbReference type="ARBA" id="ARBA00023224"/>
    </source>
</evidence>
<evidence type="ECO:0000256" key="4">
    <source>
        <dbReference type="ARBA" id="ARBA00022989"/>
    </source>
</evidence>
<keyword evidence="3 9" id="KW-0812">Transmembrane</keyword>
<dbReference type="GO" id="GO:0004930">
    <property type="term" value="F:G protein-coupled receptor activity"/>
    <property type="evidence" value="ECO:0007669"/>
    <property type="project" value="UniProtKB-KW"/>
</dbReference>
<comment type="caution">
    <text evidence="11">The sequence shown here is derived from an EMBL/GenBank/DDBJ whole genome shotgun (WGS) entry which is preliminary data.</text>
</comment>
<evidence type="ECO:0000256" key="3">
    <source>
        <dbReference type="ARBA" id="ARBA00022692"/>
    </source>
</evidence>
<evidence type="ECO:0000313" key="12">
    <source>
        <dbReference type="Proteomes" id="UP001283361"/>
    </source>
</evidence>
<feature type="domain" description="G-protein coupled receptors family 1 profile" evidence="10">
    <location>
        <begin position="74"/>
        <end position="512"/>
    </location>
</feature>
<dbReference type="SUPFAM" id="SSF81321">
    <property type="entry name" value="Family A G protein-coupled receptor-like"/>
    <property type="match status" value="1"/>
</dbReference>
<dbReference type="Proteomes" id="UP001283361">
    <property type="component" value="Unassembled WGS sequence"/>
</dbReference>
<dbReference type="PRINTS" id="PR00237">
    <property type="entry name" value="GPCRRHODOPSN"/>
</dbReference>
<feature type="transmembrane region" description="Helical" evidence="9">
    <location>
        <begin position="499"/>
        <end position="519"/>
    </location>
</feature>
<keyword evidence="4 9" id="KW-1133">Transmembrane helix</keyword>
<dbReference type="Gene3D" id="1.20.1070.10">
    <property type="entry name" value="Rhodopsin 7-helix transmembrane proteins"/>
    <property type="match status" value="2"/>
</dbReference>
<dbReference type="CDD" id="cd00637">
    <property type="entry name" value="7tm_classA_rhodopsin-like"/>
    <property type="match status" value="1"/>
</dbReference>
<dbReference type="GO" id="GO:0005886">
    <property type="term" value="C:plasma membrane"/>
    <property type="evidence" value="ECO:0007669"/>
    <property type="project" value="UniProtKB-SubCell"/>
</dbReference>
<feature type="transmembrane region" description="Helical" evidence="9">
    <location>
        <begin position="174"/>
        <end position="194"/>
    </location>
</feature>
<feature type="transmembrane region" description="Helical" evidence="9">
    <location>
        <begin position="455"/>
        <end position="479"/>
    </location>
</feature>
<keyword evidence="6 9" id="KW-0472">Membrane</keyword>
<evidence type="ECO:0000256" key="7">
    <source>
        <dbReference type="ARBA" id="ARBA00023170"/>
    </source>
</evidence>
<comment type="subcellular location">
    <subcellularLocation>
        <location evidence="1">Cell membrane</location>
        <topology evidence="1">Multi-pass membrane protein</topology>
    </subcellularLocation>
</comment>
<accession>A0AAE1AFX4</accession>